<proteinExistence type="predicted"/>
<dbReference type="Pfam" id="PF09369">
    <property type="entry name" value="MZB"/>
    <property type="match status" value="1"/>
</dbReference>
<keyword evidence="1" id="KW-0547">Nucleotide-binding</keyword>
<keyword evidence="5" id="KW-0347">Helicase</keyword>
<evidence type="ECO:0000313" key="6">
    <source>
        <dbReference type="Proteomes" id="UP000075635"/>
    </source>
</evidence>
<evidence type="ECO:0000256" key="1">
    <source>
        <dbReference type="ARBA" id="ARBA00022741"/>
    </source>
</evidence>
<organism evidence="5 6">
    <name type="scientific">Sorangium cellulosum</name>
    <name type="common">Polyangium cellulosum</name>
    <dbReference type="NCBI Taxonomy" id="56"/>
    <lineage>
        <taxon>Bacteria</taxon>
        <taxon>Pseudomonadati</taxon>
        <taxon>Myxococcota</taxon>
        <taxon>Polyangia</taxon>
        <taxon>Polyangiales</taxon>
        <taxon>Polyangiaceae</taxon>
        <taxon>Sorangium</taxon>
    </lineage>
</organism>
<dbReference type="GO" id="GO:0036297">
    <property type="term" value="P:interstrand cross-link repair"/>
    <property type="evidence" value="ECO:0007669"/>
    <property type="project" value="TreeGrafter"/>
</dbReference>
<dbReference type="SUPFAM" id="SSF52540">
    <property type="entry name" value="P-loop containing nucleoside triphosphate hydrolases"/>
    <property type="match status" value="2"/>
</dbReference>
<dbReference type="EMBL" id="JEMB01000764">
    <property type="protein sequence ID" value="KYF94070.1"/>
    <property type="molecule type" value="Genomic_DNA"/>
</dbReference>
<keyword evidence="5" id="KW-0378">Hydrolase</keyword>
<reference evidence="5 6" key="1">
    <citation type="submission" date="2014-02" db="EMBL/GenBank/DDBJ databases">
        <title>The small core and large imbalanced accessory genome model reveals a collaborative survival strategy of Sorangium cellulosum strains in nature.</title>
        <authorList>
            <person name="Han K."/>
            <person name="Peng R."/>
            <person name="Blom J."/>
            <person name="Li Y.-Z."/>
        </authorList>
    </citation>
    <scope>NUCLEOTIDE SEQUENCE [LARGE SCALE GENOMIC DNA]</scope>
    <source>
        <strain evidence="5 6">So0011-07</strain>
    </source>
</reference>
<dbReference type="InterPro" id="IPR014001">
    <property type="entry name" value="Helicase_ATP-bd"/>
</dbReference>
<dbReference type="GO" id="GO:0006289">
    <property type="term" value="P:nucleotide-excision repair"/>
    <property type="evidence" value="ECO:0007669"/>
    <property type="project" value="TreeGrafter"/>
</dbReference>
<feature type="domain" description="Helicase C-terminal" evidence="4">
    <location>
        <begin position="948"/>
        <end position="1123"/>
    </location>
</feature>
<evidence type="ECO:0000256" key="2">
    <source>
        <dbReference type="ARBA" id="ARBA00022840"/>
    </source>
</evidence>
<dbReference type="PROSITE" id="PS51192">
    <property type="entry name" value="HELICASE_ATP_BIND_1"/>
    <property type="match status" value="1"/>
</dbReference>
<evidence type="ECO:0000259" key="4">
    <source>
        <dbReference type="PROSITE" id="PS51194"/>
    </source>
</evidence>
<dbReference type="Pfam" id="PF00271">
    <property type="entry name" value="Helicase_C"/>
    <property type="match status" value="1"/>
</dbReference>
<gene>
    <name evidence="5" type="ORF">BE17_53435</name>
</gene>
<dbReference type="GO" id="GO:0043138">
    <property type="term" value="F:3'-5' DNA helicase activity"/>
    <property type="evidence" value="ECO:0007669"/>
    <property type="project" value="TreeGrafter"/>
</dbReference>
<dbReference type="GO" id="GO:0005524">
    <property type="term" value="F:ATP binding"/>
    <property type="evidence" value="ECO:0007669"/>
    <property type="project" value="UniProtKB-KW"/>
</dbReference>
<dbReference type="InterPro" id="IPR018973">
    <property type="entry name" value="MZB"/>
</dbReference>
<dbReference type="SMART" id="SM00490">
    <property type="entry name" value="HELICc"/>
    <property type="match status" value="1"/>
</dbReference>
<evidence type="ECO:0000313" key="5">
    <source>
        <dbReference type="EMBL" id="KYF94070.1"/>
    </source>
</evidence>
<sequence>MLNPITYSEKVVGDFLRYQLTTYPFADQRLYEQLRALLSLEQTRQTPLLRGPYVGLSRSFRTGASVASLVAEGLLHPALTSLAPYPHVYGHQQSAFEAIAQRKTTLVATGTGSGKTESFLYPIISHCLRLRDEHAPDGIAAVLVYPMNALAEDQLGRLRSLLTGTGITFGMYVGKTPEKAADAVGVRLGAGASRGDYEATVRRLRAEKQHVAVFPPEERPSRDEMRAPGKRPRILLTNVKQLELLLTRQRDIELFAGATLDFLVFDEAHTFSGAAGAETACLIRRLRSFCGKRPEETVCIATSATIADPERGPEAGREFASRFFGVSPENVALVGEEHEDDVWAPQRVASKPLPGDPAVQLQTVLEAVAAVEKEQPSKQDLRVLKSAFQAMTGSSLELSRWQESLYDRLAANEVVYQIAEALRAVKPLAQLVRELETRVGRPVPEEEIVAWLALGAASRRDGRPLLRPVVHGFVRGLAGAVVTFPPGQETPKLWLSREDAAAAEPEGSRSARLDVTTCTTCGQHYFAHFVADFSFTGRAPGGGEAIEDRVVWRPLEEKSGGQRVVLLDRLVSDGDGEDDDEPRNTATVFLCRRCGALHPKPRERCDACGEALPLVGLFAVQQKEDFPGKLIACVACRATGRWRPGDYREPARPVRAQNVSDVHVLAQSMLHHAERPRLLIFTDNRQDAAFQAGWMQDHARRFRLRSLLYEQIERRPISVGDLTGAIDDLLHGDDELSRALIPEVWRVERKETAGTRHAVERKHFLRIQVLREIATGARQRLGLEPWGRMVVNYAGLTQEHPFFQAWASRFDCSPADLLEGVAALLDMNRRAAIVFDRELRTYSRFWPDGAREIQNGYLPQMPGGPKGLKLRRGANDDDARIKQILSARGATTARLLALRWGLPEEQLEPFFEGLWKLLTEELALLVPVTLTGYRDNALPGCSGAMQIDADRLLLTAHKGFFRCNVCRRTSLRATPRRTCAARTCSGTLAHAPESSDNYDLMVLDQRFAMIRPREHSAQIPADERETLERSFKGDSQLLNTLVCTPTLELGVDIGGLDSVLMRNVPPLPANYWQRAGRAGRRHRMAVNLTYARGASHDRAYFTNPLKLLDGVIQPPRFNLKNEPMVRKHVHATVLTVLGQLATGGAHVAGGAPIRAGEASLDQGARDEIAQALEHSIPTQIKTYLFDAADNVRAVPFDVGPLARVVSRHEELILGEVRKAFTQGWPAQDSAVVEPAALRAVIAGMAGSLAEVIARLERRLRWALDQMRRLEAVRAQKGTLDPDEDALLARCDRLIKRLKGKQARARRDAEGFDDTYTYAVLAAEGFLPGYGLDVGAVVGFHQAARYGTGMRDWELRRALPLALREYVPGNLIYANGHRFLPRFFHLAALEEPTLFQVDVTNGAVSEAGLGRDGVAVGLGAAALPAVPICDVDLPHQSHITDDEEFRFQLPVTVYGYEQPRHGGGKAFTWGDRVVTTRASVHLRLVNVGPTSGVRDSKLGYPLCLVCGQSRSPLASKKDRDAFSADHQQRCGRPVTPVGFYADVVADAVAVDGCADLQEAYSVAEALRKGAAEVLEMELGDLQLLVVGRAGEAQRKVLIYDPMPGGSGLLDQLVSRWPEVVSAARELVEGCPAGCASACVDCLLNYRNSFYHTYLDRHVAAELLRQRGGTLAITHEIPPLLPAHLGTGQPVNQAETSLRYMLERAGLHNARAQREIDLGKPLGVTIPDFFFEDPTERTEGVCVYLDGMSQALHGNPATQAKDRAIREELRNRFYEVIEITYGQLSDQGAMREKFARLARILLGKERAAQIRDDASWFEEARAAHASDHPPPSLGSGWDEIIALLDEPWQALAAGLRDTGVPVPDDAHADLLVDGRVATYKAVLLWAQATPLVALVDTDVAIDERHGRLMKVQPESDPTGLATMLLERLGGSP</sequence>
<dbReference type="Gene3D" id="3.40.50.300">
    <property type="entry name" value="P-loop containing nucleotide triphosphate hydrolases"/>
    <property type="match status" value="2"/>
</dbReference>
<dbReference type="PANTHER" id="PTHR47957:SF3">
    <property type="entry name" value="ATP-DEPENDENT HELICASE HRQ1"/>
    <property type="match status" value="1"/>
</dbReference>
<dbReference type="Pfam" id="PF00270">
    <property type="entry name" value="DEAD"/>
    <property type="match status" value="1"/>
</dbReference>
<dbReference type="InterPro" id="IPR027417">
    <property type="entry name" value="P-loop_NTPase"/>
</dbReference>
<comment type="caution">
    <text evidence="5">The sequence shown here is derived from an EMBL/GenBank/DDBJ whole genome shotgun (WGS) entry which is preliminary data.</text>
</comment>
<dbReference type="SMART" id="SM00487">
    <property type="entry name" value="DEXDc"/>
    <property type="match status" value="1"/>
</dbReference>
<dbReference type="InterPro" id="IPR001650">
    <property type="entry name" value="Helicase_C-like"/>
</dbReference>
<dbReference type="PANTHER" id="PTHR47957">
    <property type="entry name" value="ATP-DEPENDENT HELICASE HRQ1"/>
    <property type="match status" value="1"/>
</dbReference>
<keyword evidence="2" id="KW-0067">ATP-binding</keyword>
<dbReference type="PROSITE" id="PS51194">
    <property type="entry name" value="HELICASE_CTER"/>
    <property type="match status" value="1"/>
</dbReference>
<evidence type="ECO:0000259" key="3">
    <source>
        <dbReference type="PROSITE" id="PS51192"/>
    </source>
</evidence>
<dbReference type="Proteomes" id="UP000075635">
    <property type="component" value="Unassembled WGS sequence"/>
</dbReference>
<dbReference type="InterPro" id="IPR011545">
    <property type="entry name" value="DEAD/DEAH_box_helicase_dom"/>
</dbReference>
<accession>A0A150SNX7</accession>
<dbReference type="GO" id="GO:0003676">
    <property type="term" value="F:nucleic acid binding"/>
    <property type="evidence" value="ECO:0007669"/>
    <property type="project" value="InterPro"/>
</dbReference>
<feature type="domain" description="Helicase ATP-binding" evidence="3">
    <location>
        <begin position="96"/>
        <end position="311"/>
    </location>
</feature>
<protein>
    <submittedName>
        <fullName evidence="5">Helicase</fullName>
    </submittedName>
</protein>
<name>A0A150SNX7_SORCE</name>